<dbReference type="InterPro" id="IPR008257">
    <property type="entry name" value="Pept_M19"/>
</dbReference>
<dbReference type="InterPro" id="IPR032466">
    <property type="entry name" value="Metal_Hydrolase"/>
</dbReference>
<name>A0ABT2TCY7_9FIRM</name>
<organism evidence="1 2">
    <name type="scientific">Faecalicatena acetigenes</name>
    <dbReference type="NCBI Taxonomy" id="2981790"/>
    <lineage>
        <taxon>Bacteria</taxon>
        <taxon>Bacillati</taxon>
        <taxon>Bacillota</taxon>
        <taxon>Clostridia</taxon>
        <taxon>Lachnospirales</taxon>
        <taxon>Lachnospiraceae</taxon>
        <taxon>Faecalicatena</taxon>
    </lineage>
</organism>
<dbReference type="CDD" id="cd01301">
    <property type="entry name" value="rDP_like"/>
    <property type="match status" value="1"/>
</dbReference>
<dbReference type="SUPFAM" id="SSF51556">
    <property type="entry name" value="Metallo-dependent hydrolases"/>
    <property type="match status" value="1"/>
</dbReference>
<evidence type="ECO:0000313" key="1">
    <source>
        <dbReference type="EMBL" id="MCU6747876.1"/>
    </source>
</evidence>
<reference evidence="1 2" key="1">
    <citation type="journal article" date="2021" name="ISME Commun">
        <title>Automated analysis of genomic sequences facilitates high-throughput and comprehensive description of bacteria.</title>
        <authorList>
            <person name="Hitch T.C.A."/>
        </authorList>
    </citation>
    <scope>NUCLEOTIDE SEQUENCE [LARGE SCALE GENOMIC DNA]</scope>
    <source>
        <strain evidence="1 2">H2_18</strain>
    </source>
</reference>
<dbReference type="PANTHER" id="PTHR10443:SF12">
    <property type="entry name" value="DIPEPTIDASE"/>
    <property type="match status" value="1"/>
</dbReference>
<dbReference type="Proteomes" id="UP001652394">
    <property type="component" value="Unassembled WGS sequence"/>
</dbReference>
<dbReference type="RefSeq" id="WP_059068865.1">
    <property type="nucleotide sequence ID" value="NZ_JAOQJX010000013.1"/>
</dbReference>
<sequence length="321" mass="36638">MKLIDMHCDTISELYKQSDASFAHNHLCVDIEKLKKADSQAQFLACFVNIGKFETKTDRWELAYKEVLSLIERIRQEEGEDFGCIFQEKELEENKKKHCISGIITVEEGGILNDRIERIDTLYKKGVRLLTLTWNYENCIGYPNSRDKKVMENGLKPFGHLVIERMNQLGVLIDVSHISDGGFWDCVQNSPVPVVASHSNARALCPHPRNLSDRMLKAIGEKGGVAGVNFYSAFLTEKKKANISDIAAHARHMLRWAGEDAVAFGTDFDGFETQALPEEIAGIQDMGRIWEALKRTGFTERQLDKIWYKNVQRILRDVWKS</sequence>
<comment type="caution">
    <text evidence="1">The sequence shown here is derived from an EMBL/GenBank/DDBJ whole genome shotgun (WGS) entry which is preliminary data.</text>
</comment>
<dbReference type="Gene3D" id="3.20.20.140">
    <property type="entry name" value="Metal-dependent hydrolases"/>
    <property type="match status" value="1"/>
</dbReference>
<dbReference type="PROSITE" id="PS51365">
    <property type="entry name" value="RENAL_DIPEPTIDASE_2"/>
    <property type="match status" value="1"/>
</dbReference>
<proteinExistence type="predicted"/>
<dbReference type="PANTHER" id="PTHR10443">
    <property type="entry name" value="MICROSOMAL DIPEPTIDASE"/>
    <property type="match status" value="1"/>
</dbReference>
<keyword evidence="2" id="KW-1185">Reference proteome</keyword>
<protein>
    <submittedName>
        <fullName evidence="1">Dipeptidase</fullName>
    </submittedName>
</protein>
<accession>A0ABT2TCY7</accession>
<gene>
    <name evidence="1" type="ORF">OCV51_09460</name>
</gene>
<dbReference type="Pfam" id="PF01244">
    <property type="entry name" value="Peptidase_M19"/>
    <property type="match status" value="1"/>
</dbReference>
<evidence type="ECO:0000313" key="2">
    <source>
        <dbReference type="Proteomes" id="UP001652394"/>
    </source>
</evidence>
<dbReference type="EMBL" id="JAOQJX010000013">
    <property type="protein sequence ID" value="MCU6747876.1"/>
    <property type="molecule type" value="Genomic_DNA"/>
</dbReference>